<dbReference type="Proteomes" id="UP001153069">
    <property type="component" value="Unassembled WGS sequence"/>
</dbReference>
<dbReference type="InterPro" id="IPR013785">
    <property type="entry name" value="Aldolase_TIM"/>
</dbReference>
<dbReference type="EMBL" id="CAICTM010001919">
    <property type="protein sequence ID" value="CAB9526979.1"/>
    <property type="molecule type" value="Genomic_DNA"/>
</dbReference>
<feature type="compositionally biased region" description="Basic and acidic residues" evidence="4">
    <location>
        <begin position="395"/>
        <end position="406"/>
    </location>
</feature>
<dbReference type="GO" id="GO:0000049">
    <property type="term" value="F:tRNA binding"/>
    <property type="evidence" value="ECO:0007669"/>
    <property type="project" value="UniProtKB-KW"/>
</dbReference>
<protein>
    <submittedName>
        <fullName evidence="6">Dihydrouridine(20/20a) synthase</fullName>
    </submittedName>
</protein>
<keyword evidence="7" id="KW-1185">Reference proteome</keyword>
<dbReference type="PANTHER" id="PTHR42907:SF1">
    <property type="entry name" value="FMN-LINKED OXIDOREDUCTASES SUPERFAMILY PROTEIN"/>
    <property type="match status" value="1"/>
</dbReference>
<evidence type="ECO:0000256" key="4">
    <source>
        <dbReference type="SAM" id="MobiDB-lite"/>
    </source>
</evidence>
<dbReference type="SUPFAM" id="SSF51395">
    <property type="entry name" value="FMN-linked oxidoreductases"/>
    <property type="match status" value="1"/>
</dbReference>
<evidence type="ECO:0000313" key="6">
    <source>
        <dbReference type="EMBL" id="CAB9526979.1"/>
    </source>
</evidence>
<accession>A0A9N8EXR2</accession>
<dbReference type="CDD" id="cd02801">
    <property type="entry name" value="DUS_like_FMN"/>
    <property type="match status" value="1"/>
</dbReference>
<feature type="domain" description="DUS-like FMN-binding" evidence="5">
    <location>
        <begin position="26"/>
        <end position="252"/>
    </location>
</feature>
<evidence type="ECO:0000256" key="1">
    <source>
        <dbReference type="ARBA" id="ARBA00022555"/>
    </source>
</evidence>
<feature type="region of interest" description="Disordered" evidence="4">
    <location>
        <begin position="377"/>
        <end position="406"/>
    </location>
</feature>
<gene>
    <name evidence="6" type="ORF">SEMRO_1921_G305540.1</name>
</gene>
<name>A0A9N8EXR2_9STRA</name>
<dbReference type="PANTHER" id="PTHR42907">
    <property type="entry name" value="FMN-LINKED OXIDOREDUCTASES SUPERFAMILY PROTEIN"/>
    <property type="match status" value="1"/>
</dbReference>
<dbReference type="Pfam" id="PF01207">
    <property type="entry name" value="Dus"/>
    <property type="match status" value="1"/>
</dbReference>
<dbReference type="OrthoDB" id="10262250at2759"/>
<evidence type="ECO:0000256" key="2">
    <source>
        <dbReference type="ARBA" id="ARBA00022857"/>
    </source>
</evidence>
<dbReference type="AlphaFoldDB" id="A0A9N8EXR2"/>
<evidence type="ECO:0000313" key="7">
    <source>
        <dbReference type="Proteomes" id="UP001153069"/>
    </source>
</evidence>
<keyword evidence="3" id="KW-0694">RNA-binding</keyword>
<keyword evidence="1" id="KW-0820">tRNA-binding</keyword>
<keyword evidence="2" id="KW-0521">NADP</keyword>
<reference evidence="6" key="1">
    <citation type="submission" date="2020-06" db="EMBL/GenBank/DDBJ databases">
        <authorList>
            <consortium name="Plant Systems Biology data submission"/>
        </authorList>
    </citation>
    <scope>NUCLEOTIDE SEQUENCE</scope>
    <source>
        <strain evidence="6">D6</strain>
    </source>
</reference>
<dbReference type="InterPro" id="IPR004653">
    <property type="entry name" value="DusA"/>
</dbReference>
<sequence length="477" mass="53341">MTMTILFDHSSDDGTRSCHSTKELHVAPMVNYSNREFRALLRILSGRLVLWTEMLADNTLLHTSAAKRDDLLLLQQDSDNNNNRNVIVQIGSNSPERAAQCVILLHEHYYLYIKEINLNCECPSSTVAEKNQFGAALMKSPTRMADIVAAMQSAALAHHLEGLDVSIKMRIGVDDQDDWEFVANLIGLLVERGGCTRFILHARKVYLQGLNARQNRTKPPLNYQRVFRLCQQFPNCQFWLNGGIATLEQAKELAYGYTNTCSHHDTTGQEDALTAPLPVAPSNLRGVMMGRAALDNVALFGDVDRYFYGAPSNPCHNRADVLEQYCLYLERTYPRRCCDDNSCKTLRYPAPVVHFTAPCCPVCQVLHGTTILTSLMQDDHDDDDENTAPTTTQQSHHDRAAGTNNKDKISSRLIGNALKPVQSLFAGLPCHKAFRRVSSVLVVQDATIRNCGPGFVLRMAVRQSVPREYLLQPLVVP</sequence>
<dbReference type="Gene3D" id="3.20.20.70">
    <property type="entry name" value="Aldolase class I"/>
    <property type="match status" value="1"/>
</dbReference>
<dbReference type="GO" id="GO:0017150">
    <property type="term" value="F:tRNA dihydrouridine synthase activity"/>
    <property type="evidence" value="ECO:0007669"/>
    <property type="project" value="InterPro"/>
</dbReference>
<evidence type="ECO:0000259" key="5">
    <source>
        <dbReference type="Pfam" id="PF01207"/>
    </source>
</evidence>
<dbReference type="InterPro" id="IPR035587">
    <property type="entry name" value="DUS-like_FMN-bd"/>
</dbReference>
<comment type="caution">
    <text evidence="6">The sequence shown here is derived from an EMBL/GenBank/DDBJ whole genome shotgun (WGS) entry which is preliminary data.</text>
</comment>
<organism evidence="6 7">
    <name type="scientific">Seminavis robusta</name>
    <dbReference type="NCBI Taxonomy" id="568900"/>
    <lineage>
        <taxon>Eukaryota</taxon>
        <taxon>Sar</taxon>
        <taxon>Stramenopiles</taxon>
        <taxon>Ochrophyta</taxon>
        <taxon>Bacillariophyta</taxon>
        <taxon>Bacillariophyceae</taxon>
        <taxon>Bacillariophycidae</taxon>
        <taxon>Naviculales</taxon>
        <taxon>Naviculaceae</taxon>
        <taxon>Seminavis</taxon>
    </lineage>
</organism>
<proteinExistence type="predicted"/>
<evidence type="ECO:0000256" key="3">
    <source>
        <dbReference type="ARBA" id="ARBA00022884"/>
    </source>
</evidence>